<keyword evidence="2" id="KW-1185">Reference proteome</keyword>
<dbReference type="Gene3D" id="3.80.10.10">
    <property type="entry name" value="Ribonuclease Inhibitor"/>
    <property type="match status" value="1"/>
</dbReference>
<name>A0A1V9ZBF2_ACHHY</name>
<dbReference type="AlphaFoldDB" id="A0A1V9ZBF2"/>
<dbReference type="SUPFAM" id="SSF52047">
    <property type="entry name" value="RNI-like"/>
    <property type="match status" value="1"/>
</dbReference>
<sequence length="337" mass="37218">MNASPLVAHLQHKWQAESDAPARRFVLFHILMVLKTKYGVIDDRISAIGRRAELALYSRANSLTEYRNPRTLCMRLHALIIKLYAHQHQTSRKRKAESECEPVPAKKVKAAISSFILDGHDGALRTVCAFLDTPSVAALAATNRAAQSIVPLHVTSVTLTANHRPVSPNWLSRFQNLESLRLVGSNRFGFGDVSMDEVDMSSNSAALWALTGLEQNAWPYLRYLEMTHVYCDGLHDPITARVAALMASLPKLVTVALTGNCISDVGALQLATVAKQTHVFYLDGNFIGERGAAALIAATPHVSLENNLMECAAYERLFPNRTMDDRYKPRMPVTLAA</sequence>
<gene>
    <name evidence="1" type="ORF">ACHHYP_00107</name>
</gene>
<dbReference type="InterPro" id="IPR032675">
    <property type="entry name" value="LRR_dom_sf"/>
</dbReference>
<comment type="caution">
    <text evidence="1">The sequence shown here is derived from an EMBL/GenBank/DDBJ whole genome shotgun (WGS) entry which is preliminary data.</text>
</comment>
<dbReference type="Proteomes" id="UP000243579">
    <property type="component" value="Unassembled WGS sequence"/>
</dbReference>
<dbReference type="OrthoDB" id="164567at2759"/>
<evidence type="ECO:0000313" key="1">
    <source>
        <dbReference type="EMBL" id="OQR95325.1"/>
    </source>
</evidence>
<dbReference type="EMBL" id="JNBR01000328">
    <property type="protein sequence ID" value="OQR95325.1"/>
    <property type="molecule type" value="Genomic_DNA"/>
</dbReference>
<protein>
    <submittedName>
        <fullName evidence="1">Uncharacterized protein</fullName>
    </submittedName>
</protein>
<evidence type="ECO:0000313" key="2">
    <source>
        <dbReference type="Proteomes" id="UP000243579"/>
    </source>
</evidence>
<organism evidence="1 2">
    <name type="scientific">Achlya hypogyna</name>
    <name type="common">Oomycete</name>
    <name type="synonym">Protoachlya hypogyna</name>
    <dbReference type="NCBI Taxonomy" id="1202772"/>
    <lineage>
        <taxon>Eukaryota</taxon>
        <taxon>Sar</taxon>
        <taxon>Stramenopiles</taxon>
        <taxon>Oomycota</taxon>
        <taxon>Saprolegniomycetes</taxon>
        <taxon>Saprolegniales</taxon>
        <taxon>Achlyaceae</taxon>
        <taxon>Achlya</taxon>
    </lineage>
</organism>
<reference evidence="1 2" key="1">
    <citation type="journal article" date="2014" name="Genome Biol. Evol.">
        <title>The secreted proteins of Achlya hypogyna and Thraustotheca clavata identify the ancestral oomycete secretome and reveal gene acquisitions by horizontal gene transfer.</title>
        <authorList>
            <person name="Misner I."/>
            <person name="Blouin N."/>
            <person name="Leonard G."/>
            <person name="Richards T.A."/>
            <person name="Lane C.E."/>
        </authorList>
    </citation>
    <scope>NUCLEOTIDE SEQUENCE [LARGE SCALE GENOMIC DNA]</scope>
    <source>
        <strain evidence="1 2">ATCC 48635</strain>
    </source>
</reference>
<proteinExistence type="predicted"/>
<accession>A0A1V9ZBF2</accession>